<protein>
    <recommendedName>
        <fullName evidence="3">Heterokaryon incompatibility domain-containing protein</fullName>
    </recommendedName>
</protein>
<reference evidence="1" key="1">
    <citation type="submission" date="2023-06" db="EMBL/GenBank/DDBJ databases">
        <title>Genome-scale phylogeny and comparative genomics of the fungal order Sordariales.</title>
        <authorList>
            <consortium name="Lawrence Berkeley National Laboratory"/>
            <person name="Hensen N."/>
            <person name="Bonometti L."/>
            <person name="Westerberg I."/>
            <person name="Brannstrom I.O."/>
            <person name="Guillou S."/>
            <person name="Cros-Aarteil S."/>
            <person name="Calhoun S."/>
            <person name="Haridas S."/>
            <person name="Kuo A."/>
            <person name="Mondo S."/>
            <person name="Pangilinan J."/>
            <person name="Riley R."/>
            <person name="Labutti K."/>
            <person name="Andreopoulos B."/>
            <person name="Lipzen A."/>
            <person name="Chen C."/>
            <person name="Yanf M."/>
            <person name="Daum C."/>
            <person name="Ng V."/>
            <person name="Clum A."/>
            <person name="Steindorff A."/>
            <person name="Ohm R."/>
            <person name="Martin F."/>
            <person name="Silar P."/>
            <person name="Natvig D."/>
            <person name="Lalanne C."/>
            <person name="Gautier V."/>
            <person name="Ament-Velasquez S.L."/>
            <person name="Kruys A."/>
            <person name="Hutchinson M.I."/>
            <person name="Powell A.J."/>
            <person name="Barry K."/>
            <person name="Miller A.N."/>
            <person name="Grigoriev I.V."/>
            <person name="Debuchy R."/>
            <person name="Gladieux P."/>
            <person name="Thoren M.H."/>
            <person name="Johannesson H."/>
        </authorList>
    </citation>
    <scope>NUCLEOTIDE SEQUENCE</scope>
    <source>
        <strain evidence="1">SMH4607-1</strain>
    </source>
</reference>
<gene>
    <name evidence="1" type="ORF">B0H67DRAFT_582287</name>
</gene>
<evidence type="ECO:0000313" key="1">
    <source>
        <dbReference type="EMBL" id="KAK0716043.1"/>
    </source>
</evidence>
<accession>A0AA40DY93</accession>
<name>A0AA40DY93_9PEZI</name>
<evidence type="ECO:0000313" key="2">
    <source>
        <dbReference type="Proteomes" id="UP001172102"/>
    </source>
</evidence>
<dbReference type="PANTHER" id="PTHR24148">
    <property type="entry name" value="ANKYRIN REPEAT DOMAIN-CONTAINING PROTEIN 39 HOMOLOG-RELATED"/>
    <property type="match status" value="1"/>
</dbReference>
<proteinExistence type="predicted"/>
<dbReference type="Pfam" id="PF26639">
    <property type="entry name" value="Het-6_barrel"/>
    <property type="match status" value="1"/>
</dbReference>
<dbReference type="PANTHER" id="PTHR24148:SF64">
    <property type="entry name" value="HETEROKARYON INCOMPATIBILITY DOMAIN-CONTAINING PROTEIN"/>
    <property type="match status" value="1"/>
</dbReference>
<evidence type="ECO:0008006" key="3">
    <source>
        <dbReference type="Google" id="ProtNLM"/>
    </source>
</evidence>
<organism evidence="1 2">
    <name type="scientific">Lasiosphaeris hirsuta</name>
    <dbReference type="NCBI Taxonomy" id="260670"/>
    <lineage>
        <taxon>Eukaryota</taxon>
        <taxon>Fungi</taxon>
        <taxon>Dikarya</taxon>
        <taxon>Ascomycota</taxon>
        <taxon>Pezizomycotina</taxon>
        <taxon>Sordariomycetes</taxon>
        <taxon>Sordariomycetidae</taxon>
        <taxon>Sordariales</taxon>
        <taxon>Lasiosphaeriaceae</taxon>
        <taxon>Lasiosphaeris</taxon>
    </lineage>
</organism>
<dbReference type="EMBL" id="JAUKUA010000004">
    <property type="protein sequence ID" value="KAK0716043.1"/>
    <property type="molecule type" value="Genomic_DNA"/>
</dbReference>
<sequence>MKRLAAGADEREFIKVPTIRPKRVISEFETSPREREVTRSQQEVEWAQVRELFARPWWTDVWAIQAAVLAKSLVFMCGPDTATWDSVKKVKTIPNKSSAEVFDINLNSSDPVFETFHAIKRLREKRIADQWDVSIYELMYDFRHLSCENQRDKIYAFLSIGSNIPGLDIIPNYNDSTTTARAYTDFARKILHDTGSLDILNCAWEWRRGLANTHPTASSLDEMSSLPSWVPNWTTKTPHDPTPLLNWSSSDPLYSAAGSLMKAQLRSHPNPSTLVLGGIRFDQITILSDPWHPSTLTISRPSALAEWEPLALTPHATCPYNGARDEALWRTYTTDFTGTASAPPHHSAYLECWYDRVGWTPTTLDRREVIPKWTKHITHLHKQSHSTRNPLRLAKNSLHLVVHGEAEYGAYLQRIQAACAHRRLLVTRRGWMGLAPWNAEVGDVVVVLYGGKTPYVLRPRKLPGEYEFVGECFVQGIMGGEALGWEFATAAARDFRIC</sequence>
<dbReference type="AlphaFoldDB" id="A0AA40DY93"/>
<dbReference type="Proteomes" id="UP001172102">
    <property type="component" value="Unassembled WGS sequence"/>
</dbReference>
<comment type="caution">
    <text evidence="1">The sequence shown here is derived from an EMBL/GenBank/DDBJ whole genome shotgun (WGS) entry which is preliminary data.</text>
</comment>
<dbReference type="InterPro" id="IPR052895">
    <property type="entry name" value="HetReg/Transcr_Mod"/>
</dbReference>
<keyword evidence="2" id="KW-1185">Reference proteome</keyword>